<dbReference type="Proteomes" id="UP000520767">
    <property type="component" value="Unassembled WGS sequence"/>
</dbReference>
<keyword evidence="1" id="KW-0472">Membrane</keyword>
<evidence type="ECO:0000313" key="2">
    <source>
        <dbReference type="EMBL" id="MBB4905519.1"/>
    </source>
</evidence>
<gene>
    <name evidence="2" type="ORF">FHR82_001736</name>
</gene>
<keyword evidence="1" id="KW-0812">Transmembrane</keyword>
<protein>
    <submittedName>
        <fullName evidence="2">Uncharacterized protein</fullName>
    </submittedName>
</protein>
<evidence type="ECO:0000313" key="3">
    <source>
        <dbReference type="Proteomes" id="UP000520767"/>
    </source>
</evidence>
<comment type="caution">
    <text evidence="2">The sequence shown here is derived from an EMBL/GenBank/DDBJ whole genome shotgun (WGS) entry which is preliminary data.</text>
</comment>
<dbReference type="EMBL" id="JACHJQ010000002">
    <property type="protein sequence ID" value="MBB4905519.1"/>
    <property type="molecule type" value="Genomic_DNA"/>
</dbReference>
<keyword evidence="3" id="KW-1185">Reference proteome</keyword>
<sequence length="30" mass="3173">MTVFISLRTLLRVAFWLAVVGVVLGVALAG</sequence>
<feature type="transmembrane region" description="Helical" evidence="1">
    <location>
        <begin position="9"/>
        <end position="29"/>
    </location>
</feature>
<name>A0A7W7VCY2_9PSEU</name>
<dbReference type="AlphaFoldDB" id="A0A7W7VCY2"/>
<evidence type="ECO:0000256" key="1">
    <source>
        <dbReference type="SAM" id="Phobius"/>
    </source>
</evidence>
<keyword evidence="1" id="KW-1133">Transmembrane helix</keyword>
<reference evidence="2 3" key="1">
    <citation type="submission" date="2020-08" db="EMBL/GenBank/DDBJ databases">
        <title>Genomic Encyclopedia of Type Strains, Phase III (KMG-III): the genomes of soil and plant-associated and newly described type strains.</title>
        <authorList>
            <person name="Whitman W."/>
        </authorList>
    </citation>
    <scope>NUCLEOTIDE SEQUENCE [LARGE SCALE GENOMIC DNA]</scope>
    <source>
        <strain evidence="2 3">CECT 8960</strain>
    </source>
</reference>
<proteinExistence type="predicted"/>
<accession>A0A7W7VCY2</accession>
<organism evidence="2 3">
    <name type="scientific">Actinophytocola algeriensis</name>
    <dbReference type="NCBI Taxonomy" id="1768010"/>
    <lineage>
        <taxon>Bacteria</taxon>
        <taxon>Bacillati</taxon>
        <taxon>Actinomycetota</taxon>
        <taxon>Actinomycetes</taxon>
        <taxon>Pseudonocardiales</taxon>
        <taxon>Pseudonocardiaceae</taxon>
    </lineage>
</organism>